<dbReference type="InterPro" id="IPR011029">
    <property type="entry name" value="DEATH-like_dom_sf"/>
</dbReference>
<accession>A0ABM4B939</accession>
<dbReference type="Gene3D" id="3.40.50.300">
    <property type="entry name" value="P-loop containing nucleotide triphosphate hydrolases"/>
    <property type="match status" value="1"/>
</dbReference>
<keyword evidence="3" id="KW-0677">Repeat</keyword>
<dbReference type="PANTHER" id="PTHR45690:SF19">
    <property type="entry name" value="NACHT, LRR AND PYD DOMAINS-CONTAINING PROTEIN 3"/>
    <property type="match status" value="1"/>
</dbReference>
<evidence type="ECO:0000313" key="5">
    <source>
        <dbReference type="Proteomes" id="UP001652625"/>
    </source>
</evidence>
<dbReference type="PROSITE" id="PS50017">
    <property type="entry name" value="DEATH_DOMAIN"/>
    <property type="match status" value="1"/>
</dbReference>
<evidence type="ECO:0000256" key="1">
    <source>
        <dbReference type="ARBA" id="ARBA00004496"/>
    </source>
</evidence>
<evidence type="ECO:0000313" key="6">
    <source>
        <dbReference type="RefSeq" id="XP_065645396.1"/>
    </source>
</evidence>
<dbReference type="RefSeq" id="XP_065645396.1">
    <property type="nucleotide sequence ID" value="XM_065789324.1"/>
</dbReference>
<dbReference type="GeneID" id="136075883"/>
<sequence length="942" mass="110302">MAKTVVPLIYEKMKIQIMNDVPKVDFLSFTIDGWITHHNILSFYSLTAHCINSEFNSMTAVLQLKKMTGSHAERSIEQKTSLTLFFIRNQKCNASNLTEDQYLLAETLILVLKHFEATTLEMSENRASVSQIVPIIVLMEAYLAYASENAGLISRNIKMEQYNSHPNIDNNILHSQEFRLNFSESVGGDWKTLGRRLNIGDNCLDMIDKDNNKTNEKAYSMLTSWIQMNKNPRLEELKTALNNMQRLDLIRKIDEFTKTSNLPESSTRFSANKDISEICTALKSQYLTNYGKIYEIQPPLKLPANVDLMHKFVDLSIVDAAIPQIDTVYSVERKKFLEKQLRYTPIPYSEIFMKEKSVIFISGIAGIGKTWLLRKCLLDWSNDQIWKNVKLVFYLECRRLNQYQNISNINELLNVFYKDIINDFSIGNHPALFIIDGLDEFKYLNEIINPSSSYNYPIVNALKEIQKYKYVLAGRVYAIDQYQNISTTHSDKLTIQIMGFNENGINNYIENNVLEERKGAVKATLKESPVAKSMSSVPFYLSSMCKIISVSKNVDKNSFSTLTDLYANIFLYFLQKHIIKSNELIYQIMEKDCNKKYVLNVCKIAYQLFVENKVIFSKEDIQAFIIDFDENKDNFFGFIERIETNLGYYYQFAHLTIMEFCASVYAYNCLSSEEIMADKRLQSCLSMICGLTNKSQNSLLKFLVNLNPLKHSSEESLFLFSILDRLLKLSRQSDDENDYQSENKNEYQLKLKPKTYYVNLFIECFYESQSSFTDKIKFIVDERKWSIWINNGKTSYETSCENYFVNHYIKSGRKLSLLLVVNKNILSDEEKILIIQCSTNVCDVYFRCPIKFEGWKPKDKIERLWIEISRYLITKKDFEENFLPWINLCEELRLNLHDDIDFIEEICEWIRCLNVKWLSIFYRRKYFKNLDELKNFITQKNV</sequence>
<dbReference type="InterPro" id="IPR027417">
    <property type="entry name" value="P-loop_NTPase"/>
</dbReference>
<keyword evidence="5" id="KW-1185">Reference proteome</keyword>
<dbReference type="PANTHER" id="PTHR45690">
    <property type="entry name" value="NACHT, LRR AND PYD DOMAINS-CONTAINING PROTEIN 12"/>
    <property type="match status" value="1"/>
</dbReference>
<reference evidence="6" key="2">
    <citation type="submission" date="2025-08" db="UniProtKB">
        <authorList>
            <consortium name="RefSeq"/>
        </authorList>
    </citation>
    <scope>IDENTIFICATION</scope>
</reference>
<dbReference type="InterPro" id="IPR050637">
    <property type="entry name" value="NLRP_innate_immun_reg"/>
</dbReference>
<dbReference type="Gene3D" id="1.10.533.10">
    <property type="entry name" value="Death Domain, Fas"/>
    <property type="match status" value="1"/>
</dbReference>
<name>A0ABM4B939_HYDVU</name>
<evidence type="ECO:0000256" key="3">
    <source>
        <dbReference type="ARBA" id="ARBA00022737"/>
    </source>
</evidence>
<dbReference type="InterPro" id="IPR000488">
    <property type="entry name" value="Death_dom"/>
</dbReference>
<keyword evidence="2" id="KW-0963">Cytoplasm</keyword>
<dbReference type="CDD" id="cd01670">
    <property type="entry name" value="Death"/>
    <property type="match status" value="1"/>
</dbReference>
<evidence type="ECO:0000256" key="2">
    <source>
        <dbReference type="ARBA" id="ARBA00022490"/>
    </source>
</evidence>
<organism evidence="5 6">
    <name type="scientific">Hydra vulgaris</name>
    <name type="common">Hydra</name>
    <name type="synonym">Hydra attenuata</name>
    <dbReference type="NCBI Taxonomy" id="6087"/>
    <lineage>
        <taxon>Eukaryota</taxon>
        <taxon>Metazoa</taxon>
        <taxon>Cnidaria</taxon>
        <taxon>Hydrozoa</taxon>
        <taxon>Hydroidolina</taxon>
        <taxon>Anthoathecata</taxon>
        <taxon>Aplanulata</taxon>
        <taxon>Hydridae</taxon>
        <taxon>Hydra</taxon>
    </lineage>
</organism>
<comment type="subcellular location">
    <subcellularLocation>
        <location evidence="1">Cytoplasm</location>
    </subcellularLocation>
</comment>
<gene>
    <name evidence="6" type="primary">LOC136075883</name>
</gene>
<protein>
    <submittedName>
        <fullName evidence="6">Uncharacterized protein LOC136075883</fullName>
    </submittedName>
</protein>
<dbReference type="InterPro" id="IPR007111">
    <property type="entry name" value="NACHT_NTPase"/>
</dbReference>
<dbReference type="Pfam" id="PF05729">
    <property type="entry name" value="NACHT"/>
    <property type="match status" value="1"/>
</dbReference>
<evidence type="ECO:0000259" key="4">
    <source>
        <dbReference type="PROSITE" id="PS50017"/>
    </source>
</evidence>
<feature type="domain" description="Death" evidence="4">
    <location>
        <begin position="175"/>
        <end position="257"/>
    </location>
</feature>
<dbReference type="SMART" id="SM00005">
    <property type="entry name" value="DEATH"/>
    <property type="match status" value="1"/>
</dbReference>
<dbReference type="SUPFAM" id="SSF47986">
    <property type="entry name" value="DEATH domain"/>
    <property type="match status" value="1"/>
</dbReference>
<dbReference type="Proteomes" id="UP001652625">
    <property type="component" value="Chromosome 02"/>
</dbReference>
<dbReference type="Pfam" id="PF00531">
    <property type="entry name" value="Death"/>
    <property type="match status" value="1"/>
</dbReference>
<reference evidence="5" key="1">
    <citation type="submission" date="2025-05" db="UniProtKB">
        <authorList>
            <consortium name="RefSeq"/>
        </authorList>
    </citation>
    <scope>NUCLEOTIDE SEQUENCE [LARGE SCALE GENOMIC DNA]</scope>
</reference>
<proteinExistence type="predicted"/>
<dbReference type="SUPFAM" id="SSF52540">
    <property type="entry name" value="P-loop containing nucleoside triphosphate hydrolases"/>
    <property type="match status" value="1"/>
</dbReference>